<keyword evidence="2" id="KW-1185">Reference proteome</keyword>
<accession>A0A7U2EXB0</accession>
<sequence>MLESKADGAMYRRIGSKCLQAYGRIQQFFWNAVNADCRSRLPRCAPGESFVAERRSTQEVPKFRSDWWYVGEVLPQTIDGPVQVL</sequence>
<gene>
    <name evidence="1" type="ORF">JI435_402820</name>
</gene>
<name>A0A7U2EXB0_PHANO</name>
<proteinExistence type="predicted"/>
<dbReference type="VEuPathDB" id="FungiDB:JI435_402820"/>
<dbReference type="EMBL" id="CP069024">
    <property type="protein sequence ID" value="QRC92659.1"/>
    <property type="molecule type" value="Genomic_DNA"/>
</dbReference>
<organism evidence="1 2">
    <name type="scientific">Phaeosphaeria nodorum (strain SN15 / ATCC MYA-4574 / FGSC 10173)</name>
    <name type="common">Glume blotch fungus</name>
    <name type="synonym">Parastagonospora nodorum</name>
    <dbReference type="NCBI Taxonomy" id="321614"/>
    <lineage>
        <taxon>Eukaryota</taxon>
        <taxon>Fungi</taxon>
        <taxon>Dikarya</taxon>
        <taxon>Ascomycota</taxon>
        <taxon>Pezizomycotina</taxon>
        <taxon>Dothideomycetes</taxon>
        <taxon>Pleosporomycetidae</taxon>
        <taxon>Pleosporales</taxon>
        <taxon>Pleosporineae</taxon>
        <taxon>Phaeosphaeriaceae</taxon>
        <taxon>Parastagonospora</taxon>
    </lineage>
</organism>
<reference evidence="2" key="1">
    <citation type="journal article" date="2021" name="BMC Genomics">
        <title>Chromosome-level genome assembly and manually-curated proteome of model necrotroph Parastagonospora nodorum Sn15 reveals a genome-wide trove of candidate effector homologs, and redundancy of virulence-related functions within an accessory chromosome.</title>
        <authorList>
            <person name="Bertazzoni S."/>
            <person name="Jones D.A.B."/>
            <person name="Phan H.T."/>
            <person name="Tan K.-C."/>
            <person name="Hane J.K."/>
        </authorList>
    </citation>
    <scope>NUCLEOTIDE SEQUENCE [LARGE SCALE GENOMIC DNA]</scope>
    <source>
        <strain evidence="2">SN15 / ATCC MYA-4574 / FGSC 10173)</strain>
    </source>
</reference>
<evidence type="ECO:0000313" key="1">
    <source>
        <dbReference type="EMBL" id="QRC92659.1"/>
    </source>
</evidence>
<evidence type="ECO:0000313" key="2">
    <source>
        <dbReference type="Proteomes" id="UP000663193"/>
    </source>
</evidence>
<protein>
    <submittedName>
        <fullName evidence="1">Uncharacterized protein</fullName>
    </submittedName>
</protein>
<dbReference type="AlphaFoldDB" id="A0A7U2EXB0"/>
<dbReference type="Proteomes" id="UP000663193">
    <property type="component" value="Chromosome 2"/>
</dbReference>